<organism evidence="5 6">
    <name type="scientific">Modicella reniformis</name>
    <dbReference type="NCBI Taxonomy" id="1440133"/>
    <lineage>
        <taxon>Eukaryota</taxon>
        <taxon>Fungi</taxon>
        <taxon>Fungi incertae sedis</taxon>
        <taxon>Mucoromycota</taxon>
        <taxon>Mortierellomycotina</taxon>
        <taxon>Mortierellomycetes</taxon>
        <taxon>Mortierellales</taxon>
        <taxon>Mortierellaceae</taxon>
        <taxon>Modicella</taxon>
    </lineage>
</organism>
<dbReference type="EMBL" id="JAAAHW010009863">
    <property type="protein sequence ID" value="KAF9935538.1"/>
    <property type="molecule type" value="Genomic_DNA"/>
</dbReference>
<keyword evidence="6" id="KW-1185">Reference proteome</keyword>
<feature type="compositionally biased region" description="Basic and acidic residues" evidence="4">
    <location>
        <begin position="190"/>
        <end position="199"/>
    </location>
</feature>
<feature type="region of interest" description="Disordered" evidence="4">
    <location>
        <begin position="163"/>
        <end position="199"/>
    </location>
</feature>
<gene>
    <name evidence="5" type="ORF">BGZ65_003260</name>
</gene>
<dbReference type="PANTHER" id="PTHR22761">
    <property type="entry name" value="CHARGED MULTIVESICULAR BODY PROTEIN"/>
    <property type="match status" value="1"/>
</dbReference>
<feature type="coiled-coil region" evidence="3">
    <location>
        <begin position="104"/>
        <end position="131"/>
    </location>
</feature>
<evidence type="ECO:0000256" key="2">
    <source>
        <dbReference type="ARBA" id="ARBA00023054"/>
    </source>
</evidence>
<dbReference type="GO" id="GO:0032511">
    <property type="term" value="P:late endosome to vacuole transport via multivesicular body sorting pathway"/>
    <property type="evidence" value="ECO:0007669"/>
    <property type="project" value="TreeGrafter"/>
</dbReference>
<protein>
    <recommendedName>
        <fullName evidence="7">Charged multivesicular body protein 5</fullName>
    </recommendedName>
</protein>
<comment type="similarity">
    <text evidence="1">Belongs to the SNF7 family.</text>
</comment>
<evidence type="ECO:0000256" key="1">
    <source>
        <dbReference type="ARBA" id="ARBA00006190"/>
    </source>
</evidence>
<dbReference type="Pfam" id="PF03357">
    <property type="entry name" value="Snf7"/>
    <property type="match status" value="1"/>
</dbReference>
<comment type="caution">
    <text evidence="5">The sequence shown here is derived from an EMBL/GenBank/DDBJ whole genome shotgun (WGS) entry which is preliminary data.</text>
</comment>
<proteinExistence type="inferred from homology"/>
<dbReference type="GO" id="GO:0006900">
    <property type="term" value="P:vesicle budding from membrane"/>
    <property type="evidence" value="ECO:0007669"/>
    <property type="project" value="TreeGrafter"/>
</dbReference>
<feature type="coiled-coil region" evidence="3">
    <location>
        <begin position="4"/>
        <end position="68"/>
    </location>
</feature>
<dbReference type="Gene3D" id="6.10.250.1710">
    <property type="match status" value="1"/>
</dbReference>
<accession>A0A9P6IL38</accession>
<evidence type="ECO:0008006" key="7">
    <source>
        <dbReference type="Google" id="ProtNLM"/>
    </source>
</evidence>
<dbReference type="InterPro" id="IPR005024">
    <property type="entry name" value="Snf7_fam"/>
</dbReference>
<dbReference type="GO" id="GO:0005771">
    <property type="term" value="C:multivesicular body"/>
    <property type="evidence" value="ECO:0007669"/>
    <property type="project" value="TreeGrafter"/>
</dbReference>
<sequence>MCVREQTDQRVEAVEVKIRKLDAELLRYKDQMNKMRDGPAKNSVRAKAMRILKERKLYEGQRDQLQQQSFNMEQASFTTENLRNVATTVDAMRTANQAMRQQYKQFNIEKIEQMQDDMEEIMEQANEIQETLGRSYSVPDDINEDELDAELDALGDELYDEEEPSYLEDDKLDLPTTSETTAEAEQLDEFGLKEGPLKA</sequence>
<name>A0A9P6IL38_9FUNG</name>
<evidence type="ECO:0000256" key="3">
    <source>
        <dbReference type="SAM" id="Coils"/>
    </source>
</evidence>
<reference evidence="5" key="1">
    <citation type="journal article" date="2020" name="Fungal Divers.">
        <title>Resolving the Mortierellaceae phylogeny through synthesis of multi-gene phylogenetics and phylogenomics.</title>
        <authorList>
            <person name="Vandepol N."/>
            <person name="Liber J."/>
            <person name="Desiro A."/>
            <person name="Na H."/>
            <person name="Kennedy M."/>
            <person name="Barry K."/>
            <person name="Grigoriev I.V."/>
            <person name="Miller A.N."/>
            <person name="O'Donnell K."/>
            <person name="Stajich J.E."/>
            <person name="Bonito G."/>
        </authorList>
    </citation>
    <scope>NUCLEOTIDE SEQUENCE</scope>
    <source>
        <strain evidence="5">MES-2147</strain>
    </source>
</reference>
<dbReference type="Proteomes" id="UP000749646">
    <property type="component" value="Unassembled WGS sequence"/>
</dbReference>
<keyword evidence="2 3" id="KW-0175">Coiled coil</keyword>
<dbReference type="AlphaFoldDB" id="A0A9P6IL38"/>
<dbReference type="OrthoDB" id="3973241at2759"/>
<evidence type="ECO:0000313" key="5">
    <source>
        <dbReference type="EMBL" id="KAF9935538.1"/>
    </source>
</evidence>
<dbReference type="PANTHER" id="PTHR22761:SF12">
    <property type="entry name" value="CHARGED MULTIVESICULAR BODY PROTEIN 5"/>
    <property type="match status" value="1"/>
</dbReference>
<evidence type="ECO:0000313" key="6">
    <source>
        <dbReference type="Proteomes" id="UP000749646"/>
    </source>
</evidence>
<evidence type="ECO:0000256" key="4">
    <source>
        <dbReference type="SAM" id="MobiDB-lite"/>
    </source>
</evidence>